<dbReference type="Pfam" id="PF00420">
    <property type="entry name" value="Oxidored_q2"/>
    <property type="match status" value="1"/>
</dbReference>
<feature type="transmembrane region" description="Helical" evidence="10">
    <location>
        <begin position="32"/>
        <end position="51"/>
    </location>
</feature>
<keyword evidence="8 10" id="KW-0472">Membrane</keyword>
<dbReference type="Gene3D" id="1.10.287.3510">
    <property type="match status" value="1"/>
</dbReference>
<keyword evidence="5" id="KW-1278">Translocase</keyword>
<keyword evidence="6 10" id="KW-1133">Transmembrane helix</keyword>
<evidence type="ECO:0000256" key="10">
    <source>
        <dbReference type="SAM" id="Phobius"/>
    </source>
</evidence>
<evidence type="ECO:0000256" key="9">
    <source>
        <dbReference type="ARBA" id="ARBA00031586"/>
    </source>
</evidence>
<dbReference type="GO" id="GO:0016020">
    <property type="term" value="C:membrane"/>
    <property type="evidence" value="ECO:0007669"/>
    <property type="project" value="UniProtKB-SubCell"/>
</dbReference>
<protein>
    <recommendedName>
        <fullName evidence="3">NADH-ubiquinone oxidoreductase chain 4L</fullName>
    </recommendedName>
    <alternativeName>
        <fullName evidence="9">NADH dehydrogenase subunit 4L</fullName>
    </alternativeName>
</protein>
<evidence type="ECO:0000256" key="6">
    <source>
        <dbReference type="ARBA" id="ARBA00022989"/>
    </source>
</evidence>
<organism evidence="11">
    <name type="scientific">Opisthoteuthis sp. JN-2021</name>
    <dbReference type="NCBI Taxonomy" id="2803192"/>
    <lineage>
        <taxon>Eukaryota</taxon>
        <taxon>Metazoa</taxon>
        <taxon>Spiralia</taxon>
        <taxon>Lophotrochozoa</taxon>
        <taxon>Mollusca</taxon>
        <taxon>Cephalopoda</taxon>
        <taxon>Coleoidea</taxon>
        <taxon>Octopodiformes</taxon>
        <taxon>Octopoda</taxon>
        <taxon>Cirrata</taxon>
        <taxon>Opisthoteuthidae</taxon>
        <taxon>Opisthoteuthis</taxon>
    </lineage>
</organism>
<accession>A0A886RHE1</accession>
<keyword evidence="11" id="KW-0496">Mitochondrion</keyword>
<feature type="transmembrane region" description="Helical" evidence="10">
    <location>
        <begin position="57"/>
        <end position="82"/>
    </location>
</feature>
<name>A0A886RHE1_9MOLL</name>
<comment type="similarity">
    <text evidence="2">Belongs to the complex I subunit 4L family.</text>
</comment>
<evidence type="ECO:0000256" key="5">
    <source>
        <dbReference type="ARBA" id="ARBA00022967"/>
    </source>
</evidence>
<reference evidence="11" key="1">
    <citation type="submission" date="2020-12" db="EMBL/GenBank/DDBJ databases">
        <title>The complete mitochondrial genome of the genus Opisthoteuthis (Octopoda: Opisthoteuthidae) from deep-sea Bin Zhai Jieying Na Zhilei Sun Xilin Zhang Libo Wang.</title>
        <authorList>
            <person name="Zhai B."/>
            <person name="Na J."/>
            <person name="Sun Z."/>
            <person name="Zhang X."/>
            <person name="Wang L."/>
        </authorList>
    </citation>
    <scope>NUCLEOTIDE SEQUENCE</scope>
</reference>
<sequence>MMLSSQLLMSLFMYMSGLLILLFQWKHVLNMLLSFELMMLGVLMSFMFSWGVMGADYFLVMVLVVFSVCEASLGLSLLVSMIRCHGNDYVKMLSLYKL</sequence>
<keyword evidence="7" id="KW-0520">NAD</keyword>
<evidence type="ECO:0000256" key="8">
    <source>
        <dbReference type="ARBA" id="ARBA00023136"/>
    </source>
</evidence>
<keyword evidence="4 10" id="KW-0812">Transmembrane</keyword>
<feature type="transmembrane region" description="Helical" evidence="10">
    <location>
        <begin position="6"/>
        <end position="25"/>
    </location>
</feature>
<gene>
    <name evidence="11" type="primary">ND4L</name>
</gene>
<evidence type="ECO:0000313" key="11">
    <source>
        <dbReference type="EMBL" id="QQV69867.1"/>
    </source>
</evidence>
<dbReference type="InterPro" id="IPR039428">
    <property type="entry name" value="NUOK/Mnh_C1-like"/>
</dbReference>
<evidence type="ECO:0000256" key="4">
    <source>
        <dbReference type="ARBA" id="ARBA00022692"/>
    </source>
</evidence>
<comment type="subcellular location">
    <subcellularLocation>
        <location evidence="1">Membrane</location>
        <topology evidence="1">Multi-pass membrane protein</topology>
    </subcellularLocation>
</comment>
<geneLocation type="mitochondrion" evidence="11"/>
<evidence type="ECO:0000256" key="3">
    <source>
        <dbReference type="ARBA" id="ARBA00016612"/>
    </source>
</evidence>
<proteinExistence type="inferred from homology"/>
<evidence type="ECO:0000256" key="2">
    <source>
        <dbReference type="ARBA" id="ARBA00010519"/>
    </source>
</evidence>
<evidence type="ECO:0000256" key="7">
    <source>
        <dbReference type="ARBA" id="ARBA00023027"/>
    </source>
</evidence>
<dbReference type="AlphaFoldDB" id="A0A886RHE1"/>
<dbReference type="EMBL" id="MW354513">
    <property type="protein sequence ID" value="QQV69867.1"/>
    <property type="molecule type" value="Genomic_DNA"/>
</dbReference>
<evidence type="ECO:0000256" key="1">
    <source>
        <dbReference type="ARBA" id="ARBA00004141"/>
    </source>
</evidence>